<feature type="domain" description="FAD-binding FR-type" evidence="12">
    <location>
        <begin position="278"/>
        <end position="417"/>
    </location>
</feature>
<evidence type="ECO:0000256" key="1">
    <source>
        <dbReference type="ARBA" id="ARBA00004141"/>
    </source>
</evidence>
<feature type="transmembrane region" description="Helical" evidence="11">
    <location>
        <begin position="25"/>
        <end position="46"/>
    </location>
</feature>
<reference evidence="13 14" key="1">
    <citation type="submission" date="2016-10" db="EMBL/GenBank/DDBJ databases">
        <title>Draft genome sequence of Coniochaeta ligniaria NRRL30616, a lignocellulolytic fungus for bioabatement of inhibitors in plant biomass hydrolysates.</title>
        <authorList>
            <consortium name="DOE Joint Genome Institute"/>
            <person name="Jimenez D.J."/>
            <person name="Hector R.E."/>
            <person name="Riley R."/>
            <person name="Sun H."/>
            <person name="Grigoriev I.V."/>
            <person name="Van Elsas J.D."/>
            <person name="Nichols N.N."/>
        </authorList>
    </citation>
    <scope>NUCLEOTIDE SEQUENCE [LARGE SCALE GENOMIC DNA]</scope>
    <source>
        <strain evidence="13 14">NRRL 30616</strain>
    </source>
</reference>
<name>A0A1J7IZS6_9PEZI</name>
<keyword evidence="8 11" id="KW-0472">Membrane</keyword>
<evidence type="ECO:0000256" key="3">
    <source>
        <dbReference type="ARBA" id="ARBA00022448"/>
    </source>
</evidence>
<feature type="region of interest" description="Disordered" evidence="10">
    <location>
        <begin position="506"/>
        <end position="529"/>
    </location>
</feature>
<evidence type="ECO:0000256" key="10">
    <source>
        <dbReference type="SAM" id="MobiDB-lite"/>
    </source>
</evidence>
<evidence type="ECO:0000256" key="11">
    <source>
        <dbReference type="SAM" id="Phobius"/>
    </source>
</evidence>
<dbReference type="OrthoDB" id="10006946at2759"/>
<organism evidence="13 14">
    <name type="scientific">Coniochaeta ligniaria NRRL 30616</name>
    <dbReference type="NCBI Taxonomy" id="1408157"/>
    <lineage>
        <taxon>Eukaryota</taxon>
        <taxon>Fungi</taxon>
        <taxon>Dikarya</taxon>
        <taxon>Ascomycota</taxon>
        <taxon>Pezizomycotina</taxon>
        <taxon>Sordariomycetes</taxon>
        <taxon>Sordariomycetidae</taxon>
        <taxon>Coniochaetales</taxon>
        <taxon>Coniochaetaceae</taxon>
        <taxon>Coniochaeta</taxon>
    </lineage>
</organism>
<keyword evidence="3" id="KW-0813">Transport</keyword>
<dbReference type="SUPFAM" id="SSF52343">
    <property type="entry name" value="Ferredoxin reductase-like, C-terminal NADP-linked domain"/>
    <property type="match status" value="1"/>
</dbReference>
<feature type="transmembrane region" description="Helical" evidence="11">
    <location>
        <begin position="180"/>
        <end position="203"/>
    </location>
</feature>
<evidence type="ECO:0000256" key="8">
    <source>
        <dbReference type="ARBA" id="ARBA00023136"/>
    </source>
</evidence>
<dbReference type="GO" id="GO:0015677">
    <property type="term" value="P:copper ion import"/>
    <property type="evidence" value="ECO:0007669"/>
    <property type="project" value="TreeGrafter"/>
</dbReference>
<dbReference type="InterPro" id="IPR017927">
    <property type="entry name" value="FAD-bd_FR_type"/>
</dbReference>
<evidence type="ECO:0000256" key="4">
    <source>
        <dbReference type="ARBA" id="ARBA00022692"/>
    </source>
</evidence>
<evidence type="ECO:0000259" key="12">
    <source>
        <dbReference type="PROSITE" id="PS51384"/>
    </source>
</evidence>
<keyword evidence="4 11" id="KW-0812">Transmembrane</keyword>
<dbReference type="GO" id="GO:0000293">
    <property type="term" value="F:ferric-chelate reductase activity"/>
    <property type="evidence" value="ECO:0007669"/>
    <property type="project" value="UniProtKB-ARBA"/>
</dbReference>
<evidence type="ECO:0000313" key="13">
    <source>
        <dbReference type="EMBL" id="OIW26577.1"/>
    </source>
</evidence>
<accession>A0A1J7IZS6</accession>
<dbReference type="EMBL" id="KV875100">
    <property type="protein sequence ID" value="OIW26577.1"/>
    <property type="molecule type" value="Genomic_DNA"/>
</dbReference>
<dbReference type="InParanoid" id="A0A1J7IZS6"/>
<dbReference type="AlphaFoldDB" id="A0A1J7IZS6"/>
<dbReference type="InterPro" id="IPR013121">
    <property type="entry name" value="Fe_red_NAD-bd_6"/>
</dbReference>
<keyword evidence="6" id="KW-0560">Oxidoreductase</keyword>
<dbReference type="GO" id="GO:0006826">
    <property type="term" value="P:iron ion transport"/>
    <property type="evidence" value="ECO:0007669"/>
    <property type="project" value="TreeGrafter"/>
</dbReference>
<gene>
    <name evidence="13" type="ORF">CONLIGDRAFT_620434</name>
</gene>
<keyword evidence="5 11" id="KW-1133">Transmembrane helix</keyword>
<feature type="transmembrane region" description="Helical" evidence="11">
    <location>
        <begin position="209"/>
        <end position="227"/>
    </location>
</feature>
<feature type="compositionally biased region" description="Low complexity" evidence="10">
    <location>
        <begin position="516"/>
        <end position="527"/>
    </location>
</feature>
<sequence>MGWPYQFISLDEAERHARRLTLDRYASYALLSALIPVALVLLYRIGRWAAKSAASRKGSYNAIPNSPALKFERQSETGAWRTQINKLRWWLSGDVYLFGQLHGQRDQWVLGGLWTVWLLFLCIAETGQDYLHFTKRLGIVAASQFPLQYLLSLKALNPFVPIFRSSHEQVNRWHRPLGRIIYFLLCLHAICYLNYFVGVGILATRLSTPLVIAGVLAFVCMSLLMFTTLQSVREFSYRLFFITHLVTVVAMPPLLFFHAHSGRLYMVITLIIFILDLITRKIDTVTSLAALEKIPGTNLVKIVLSLPYHKINRFRTHPGAHVYLSIPAVARPDSNPASAAFLLFEFLFNPFTVAAVDDETGDLTLVARHRGGPITSALTRFAGIKPANTVTQSTIVSREDGKIPLCIEGPYGMVKHFPNLAGGRFDRILLVAGGIGATFTVPLYRSVIHDNPNVKIEMVWAVRGAGEATWAVMGTGKGKSILDDENVHIFLTGDILESGSSGAAAKSRVATRSTRSSGEGSGAAANGEGDGEVELSAMYRDRRRGKFTSSHNRKRPDLKKIVDDTFKHGADERVAVVVCGPEGMARELRDYVGVWVMKGRSVFWHNEGFGW</sequence>
<dbReference type="Gene3D" id="3.40.50.80">
    <property type="entry name" value="Nucleotide-binding domain of ferredoxin-NADP reductase (FNR) module"/>
    <property type="match status" value="1"/>
</dbReference>
<dbReference type="PROSITE" id="PS51384">
    <property type="entry name" value="FAD_FR"/>
    <property type="match status" value="1"/>
</dbReference>
<dbReference type="STRING" id="1408157.A0A1J7IZS6"/>
<dbReference type="InterPro" id="IPR039261">
    <property type="entry name" value="FNR_nucleotide-bd"/>
</dbReference>
<dbReference type="PANTHER" id="PTHR32361:SF9">
    <property type="entry name" value="FERRIC REDUCTASE TRANSMEMBRANE COMPONENT 3-RELATED"/>
    <property type="match status" value="1"/>
</dbReference>
<evidence type="ECO:0000256" key="2">
    <source>
        <dbReference type="ARBA" id="ARBA00006278"/>
    </source>
</evidence>
<dbReference type="GO" id="GO:0005886">
    <property type="term" value="C:plasma membrane"/>
    <property type="evidence" value="ECO:0007669"/>
    <property type="project" value="TreeGrafter"/>
</dbReference>
<evidence type="ECO:0000256" key="9">
    <source>
        <dbReference type="ARBA" id="ARBA00023180"/>
    </source>
</evidence>
<comment type="similarity">
    <text evidence="2">Belongs to the ferric reductase (FRE) family.</text>
</comment>
<dbReference type="InterPro" id="IPR051410">
    <property type="entry name" value="Ferric/Cupric_Reductase"/>
</dbReference>
<dbReference type="GO" id="GO:0006879">
    <property type="term" value="P:intracellular iron ion homeostasis"/>
    <property type="evidence" value="ECO:0007669"/>
    <property type="project" value="TreeGrafter"/>
</dbReference>
<evidence type="ECO:0000256" key="6">
    <source>
        <dbReference type="ARBA" id="ARBA00023002"/>
    </source>
</evidence>
<keyword evidence="7" id="KW-0406">Ion transport</keyword>
<dbReference type="Pfam" id="PF01794">
    <property type="entry name" value="Ferric_reduct"/>
    <property type="match status" value="1"/>
</dbReference>
<keyword evidence="9" id="KW-0325">Glycoprotein</keyword>
<feature type="transmembrane region" description="Helical" evidence="11">
    <location>
        <begin position="239"/>
        <end position="257"/>
    </location>
</feature>
<protein>
    <recommendedName>
        <fullName evidence="12">FAD-binding FR-type domain-containing protein</fullName>
    </recommendedName>
</protein>
<dbReference type="Pfam" id="PF08030">
    <property type="entry name" value="NAD_binding_6"/>
    <property type="match status" value="1"/>
</dbReference>
<dbReference type="SFLD" id="SFLDS00052">
    <property type="entry name" value="Ferric_Reductase_Domain"/>
    <property type="match status" value="1"/>
</dbReference>
<dbReference type="Proteomes" id="UP000182658">
    <property type="component" value="Unassembled WGS sequence"/>
</dbReference>
<evidence type="ECO:0000256" key="7">
    <source>
        <dbReference type="ARBA" id="ARBA00023065"/>
    </source>
</evidence>
<comment type="subcellular location">
    <subcellularLocation>
        <location evidence="1">Membrane</location>
        <topology evidence="1">Multi-pass membrane protein</topology>
    </subcellularLocation>
</comment>
<evidence type="ECO:0000313" key="14">
    <source>
        <dbReference type="Proteomes" id="UP000182658"/>
    </source>
</evidence>
<dbReference type="InterPro" id="IPR013130">
    <property type="entry name" value="Fe3_Rdtase_TM_dom"/>
</dbReference>
<proteinExistence type="inferred from homology"/>
<dbReference type="PANTHER" id="PTHR32361">
    <property type="entry name" value="FERRIC/CUPRIC REDUCTASE TRANSMEMBRANE COMPONENT"/>
    <property type="match status" value="1"/>
</dbReference>
<evidence type="ECO:0000256" key="5">
    <source>
        <dbReference type="ARBA" id="ARBA00022989"/>
    </source>
</evidence>
<keyword evidence="14" id="KW-1185">Reference proteome</keyword>
<dbReference type="SFLD" id="SFLDG01168">
    <property type="entry name" value="Ferric_reductase_subgroup_(FRE"/>
    <property type="match status" value="1"/>
</dbReference>
<dbReference type="CDD" id="cd06186">
    <property type="entry name" value="NOX_Duox_like_FAD_NADP"/>
    <property type="match status" value="1"/>
</dbReference>